<dbReference type="PANTHER" id="PTHR40053:SF1">
    <property type="entry name" value="SPORULATION-CONTROL PROTEIN SPO0M"/>
    <property type="match status" value="1"/>
</dbReference>
<sequence>MVKKVLASIGIGNASVDTVLEADTVRPGDTVGARVEIDGGDAEQEVGRIELELETRYRTDDGYRETDIARYTLTDGFTIEVGKSRSVPTEIEIPYETPLTLGRTDVWVETELDIAMAVDPEDRDALTVEPTPRLSALFDAAEALGLSLHTAECEADSYGRYFGSSFVQEFEFRPQGGPFADELDELDVVARDGPDSLTAFVEVDRRGGLLSELADADESRTRFTVESTDVDAVADELRDAIRQRV</sequence>
<evidence type="ECO:0000313" key="2">
    <source>
        <dbReference type="Proteomes" id="UP000184357"/>
    </source>
</evidence>
<dbReference type="Proteomes" id="UP000184357">
    <property type="component" value="Unassembled WGS sequence"/>
</dbReference>
<reference evidence="1 2" key="1">
    <citation type="submission" date="2016-11" db="EMBL/GenBank/DDBJ databases">
        <authorList>
            <person name="Jaros S."/>
            <person name="Januszkiewicz K."/>
            <person name="Wedrychowicz H."/>
        </authorList>
    </citation>
    <scope>NUCLEOTIDE SEQUENCE [LARGE SCALE GENOMIC DNA]</scope>
    <source>
        <strain evidence="1 2">DSM 9297</strain>
    </source>
</reference>
<dbReference type="PANTHER" id="PTHR40053">
    <property type="entry name" value="SPORULATION-CONTROL PROTEIN SPO0M"/>
    <property type="match status" value="1"/>
</dbReference>
<proteinExistence type="predicted"/>
<dbReference type="InterPro" id="IPR009776">
    <property type="entry name" value="Spore_0_M"/>
</dbReference>
<dbReference type="EMBL" id="FQWV01000009">
    <property type="protein sequence ID" value="SHH58667.1"/>
    <property type="molecule type" value="Genomic_DNA"/>
</dbReference>
<accession>A0A1M5U6N7</accession>
<dbReference type="AlphaFoldDB" id="A0A1M5U6N7"/>
<evidence type="ECO:0000313" key="1">
    <source>
        <dbReference type="EMBL" id="SHH58667.1"/>
    </source>
</evidence>
<organism evidence="1 2">
    <name type="scientific">Halobaculum gomorrense</name>
    <dbReference type="NCBI Taxonomy" id="43928"/>
    <lineage>
        <taxon>Archaea</taxon>
        <taxon>Methanobacteriati</taxon>
        <taxon>Methanobacteriota</taxon>
        <taxon>Stenosarchaea group</taxon>
        <taxon>Halobacteria</taxon>
        <taxon>Halobacteriales</taxon>
        <taxon>Haloferacaceae</taxon>
        <taxon>Halobaculum</taxon>
    </lineage>
</organism>
<gene>
    <name evidence="1" type="ORF">SAMN05443636_2940</name>
</gene>
<dbReference type="STRING" id="43928.SAMN05443636_2940"/>
<dbReference type="Pfam" id="PF07070">
    <property type="entry name" value="Spo0M"/>
    <property type="match status" value="1"/>
</dbReference>
<keyword evidence="2" id="KW-1185">Reference proteome</keyword>
<name>A0A1M5U6N7_9EURY</name>
<protein>
    <submittedName>
        <fullName evidence="1">Sporulation-control protein</fullName>
    </submittedName>
</protein>